<organism evidence="3 4">
    <name type="scientific">Flaviflexus salsibiostraticola</name>
    <dbReference type="NCBI Taxonomy" id="1282737"/>
    <lineage>
        <taxon>Bacteria</taxon>
        <taxon>Bacillati</taxon>
        <taxon>Actinomycetota</taxon>
        <taxon>Actinomycetes</taxon>
        <taxon>Actinomycetales</taxon>
        <taxon>Actinomycetaceae</taxon>
        <taxon>Flaviflexus</taxon>
    </lineage>
</organism>
<name>A0A3S8ZBS0_9ACTO</name>
<proteinExistence type="predicted"/>
<dbReference type="SUPFAM" id="SSF51905">
    <property type="entry name" value="FAD/NAD(P)-binding domain"/>
    <property type="match status" value="1"/>
</dbReference>
<dbReference type="Pfam" id="PF07992">
    <property type="entry name" value="Pyr_redox_2"/>
    <property type="match status" value="1"/>
</dbReference>
<reference evidence="3 4" key="1">
    <citation type="submission" date="2018-12" db="EMBL/GenBank/DDBJ databases">
        <title>Complete genome sequence of Flaviflexus salsibiostraticola KCTC 33148.</title>
        <authorList>
            <person name="Bae J.-W."/>
        </authorList>
    </citation>
    <scope>NUCLEOTIDE SEQUENCE [LARGE SCALE GENOMIC DNA]</scope>
    <source>
        <strain evidence="3 4">KCTC 33148</strain>
    </source>
</reference>
<dbReference type="RefSeq" id="WP_126042121.1">
    <property type="nucleotide sequence ID" value="NZ_CP034438.1"/>
</dbReference>
<dbReference type="AlphaFoldDB" id="A0A3S8ZBS0"/>
<dbReference type="InterPro" id="IPR051691">
    <property type="entry name" value="Metab_Enz_Cyan_OpOx_G3PDH"/>
</dbReference>
<sequence length="416" mass="44203">MSYTTTLTPSVLIVGAGPAGLTAAAELARSTDVLVVDREKTAGGIPRHSDHPGYGMRDRKSFMTGPAYARRLVAEAEKAGAQIMTRTQVTGYADDGGLEATSPEGRILIRPRATILATGARERPRMARRIPGDRPAGVLTTGQLQNMVHLHGERLSGRAVIIGGELVSWSAALTLKEAGAKPVALVTEHPTSESYRVFRGPGRLLFGTRVVTRSKVVRVIGRGRVTGVEIEDLDSGRRSVIDADWVVFTGDWVPDHELARMAGLDMDPAAKSPRVDAGLRTSKDGVFAIGNLLHPVETADVAALDGKHVAAQVLAHLGGGRAPTAGVALVVESPLRWVSPNIIRPGDVGPARNRLLFWVDRYVARPAVEARQGGVIGSVRLAWPAAPGRVFRVPASILDRVDYSAGPVTLSIVNAE</sequence>
<dbReference type="OrthoDB" id="9803192at2"/>
<evidence type="ECO:0000259" key="2">
    <source>
        <dbReference type="Pfam" id="PF07992"/>
    </source>
</evidence>
<feature type="domain" description="FAD/NAD(P)-binding" evidence="2">
    <location>
        <begin position="10"/>
        <end position="304"/>
    </location>
</feature>
<dbReference type="Proteomes" id="UP000270021">
    <property type="component" value="Chromosome"/>
</dbReference>
<evidence type="ECO:0000313" key="3">
    <source>
        <dbReference type="EMBL" id="AZN30938.1"/>
    </source>
</evidence>
<evidence type="ECO:0000256" key="1">
    <source>
        <dbReference type="ARBA" id="ARBA00023002"/>
    </source>
</evidence>
<dbReference type="InterPro" id="IPR036188">
    <property type="entry name" value="FAD/NAD-bd_sf"/>
</dbReference>
<dbReference type="EMBL" id="CP034438">
    <property type="protein sequence ID" value="AZN30938.1"/>
    <property type="molecule type" value="Genomic_DNA"/>
</dbReference>
<evidence type="ECO:0000313" key="4">
    <source>
        <dbReference type="Proteomes" id="UP000270021"/>
    </source>
</evidence>
<gene>
    <name evidence="3" type="ORF">EJO69_11955</name>
</gene>
<dbReference type="Gene3D" id="3.50.50.60">
    <property type="entry name" value="FAD/NAD(P)-binding domain"/>
    <property type="match status" value="2"/>
</dbReference>
<dbReference type="PRINTS" id="PR00469">
    <property type="entry name" value="PNDRDTASEII"/>
</dbReference>
<protein>
    <submittedName>
        <fullName evidence="3">FAD-binding protein</fullName>
    </submittedName>
</protein>
<accession>A0A3S8ZBS0</accession>
<keyword evidence="4" id="KW-1185">Reference proteome</keyword>
<dbReference type="PRINTS" id="PR00368">
    <property type="entry name" value="FADPNR"/>
</dbReference>
<dbReference type="PANTHER" id="PTHR42949">
    <property type="entry name" value="ANAEROBIC GLYCEROL-3-PHOSPHATE DEHYDROGENASE SUBUNIT B"/>
    <property type="match status" value="1"/>
</dbReference>
<dbReference type="InterPro" id="IPR023753">
    <property type="entry name" value="FAD/NAD-binding_dom"/>
</dbReference>
<keyword evidence="1" id="KW-0560">Oxidoreductase</keyword>
<dbReference type="GO" id="GO:0016491">
    <property type="term" value="F:oxidoreductase activity"/>
    <property type="evidence" value="ECO:0007669"/>
    <property type="project" value="UniProtKB-KW"/>
</dbReference>
<dbReference type="PANTHER" id="PTHR42949:SF3">
    <property type="entry name" value="ANAEROBIC GLYCEROL-3-PHOSPHATE DEHYDROGENASE SUBUNIT B"/>
    <property type="match status" value="1"/>
</dbReference>
<dbReference type="KEGG" id="fsl:EJO69_11955"/>